<dbReference type="RefSeq" id="XP_029724201.2">
    <property type="nucleotide sequence ID" value="XM_029868341.2"/>
</dbReference>
<feature type="signal peptide" evidence="5">
    <location>
        <begin position="1"/>
        <end position="24"/>
    </location>
</feature>
<dbReference type="PANTHER" id="PTHR20920">
    <property type="entry name" value="RPE-SPONDIN"/>
    <property type="match status" value="1"/>
</dbReference>
<dbReference type="PROSITE" id="PS50092">
    <property type="entry name" value="TSP1"/>
    <property type="match status" value="1"/>
</dbReference>
<keyword evidence="1 5" id="KW-0732">Signal</keyword>
<dbReference type="GeneID" id="109405215"/>
<dbReference type="EnsemblMetazoa" id="AALFPA23_015176.R22011">
    <property type="protein sequence ID" value="AALFPA23_015176.P22011"/>
    <property type="gene ID" value="AALFPA23_015176"/>
</dbReference>
<dbReference type="Pfam" id="PF19028">
    <property type="entry name" value="TSP1_spondin"/>
    <property type="match status" value="1"/>
</dbReference>
<dbReference type="SUPFAM" id="SSF90188">
    <property type="entry name" value="Somatomedin B domain"/>
    <property type="match status" value="1"/>
</dbReference>
<name>A0ABM1Z543_AEDAL</name>
<dbReference type="PANTHER" id="PTHR20920:SF5">
    <property type="entry name" value="SMB DOMAIN-CONTAINING PROTEIN"/>
    <property type="match status" value="1"/>
</dbReference>
<sequence>MCAECWMMLVFPLLLSLFAVTVYGGSCREATLCCNGRDSSCVVQKTFSNTMAMASDSNVKPCYCDHACLKLGDCCADFKAYCGVIDCAVSEWGPWNECDTPCGPGMTSRNRTVRQKPQNGGKHCPSLVQKRGCQGTDCHPTRNRAPAVLQETALLLPVAAVTLSTSTSSHKNNMTAGAGITGGNRGGSEHIQQQQQRLRSLQNTFHEHKPTTDGYCIAFLIMKVTKQCHKDPNYKTLLEGDRIVVHCDLGPSSTPNSTTTERDSYEKNSITDVSNEDVDDDNDDDDDDDDENGNAHIDDYDRSFQKHPSISSSRKAPQRTVPGRCLGEGFTGRNTRFASLVTPTCHGKWLRLTGAVPKKCSSGEAQFIFV</sequence>
<dbReference type="InterPro" id="IPR044004">
    <property type="entry name" value="TSP1_spondin_dom"/>
</dbReference>
<protein>
    <recommendedName>
        <fullName evidence="6">SMB domain-containing protein</fullName>
    </recommendedName>
</protein>
<dbReference type="InterPro" id="IPR001212">
    <property type="entry name" value="Somatomedin_B_dom"/>
</dbReference>
<feature type="compositionally biased region" description="Polar residues" evidence="4">
    <location>
        <begin position="306"/>
        <end position="315"/>
    </location>
</feature>
<evidence type="ECO:0000256" key="3">
    <source>
        <dbReference type="ARBA" id="ARBA00023180"/>
    </source>
</evidence>
<evidence type="ECO:0000256" key="5">
    <source>
        <dbReference type="SAM" id="SignalP"/>
    </source>
</evidence>
<keyword evidence="3" id="KW-0325">Glycoprotein</keyword>
<feature type="region of interest" description="Disordered" evidence="4">
    <location>
        <begin position="248"/>
        <end position="323"/>
    </location>
</feature>
<dbReference type="InterPro" id="IPR036024">
    <property type="entry name" value="Somatomedin_B-like_dom_sf"/>
</dbReference>
<evidence type="ECO:0000256" key="1">
    <source>
        <dbReference type="ARBA" id="ARBA00022729"/>
    </source>
</evidence>
<dbReference type="InterPro" id="IPR039942">
    <property type="entry name" value="SBSPO"/>
</dbReference>
<evidence type="ECO:0000256" key="4">
    <source>
        <dbReference type="SAM" id="MobiDB-lite"/>
    </source>
</evidence>
<feature type="domain" description="SMB" evidence="6">
    <location>
        <begin position="37"/>
        <end position="86"/>
    </location>
</feature>
<reference evidence="8" key="1">
    <citation type="journal article" date="2015" name="Proc. Natl. Acad. Sci. U.S.A.">
        <title>Genome sequence of the Asian Tiger mosquito, Aedes albopictus, reveals insights into its biology, genetics, and evolution.</title>
        <authorList>
            <person name="Chen X.G."/>
            <person name="Jiang X."/>
            <person name="Gu J."/>
            <person name="Xu M."/>
            <person name="Wu Y."/>
            <person name="Deng Y."/>
            <person name="Zhang C."/>
            <person name="Bonizzoni M."/>
            <person name="Dermauw W."/>
            <person name="Vontas J."/>
            <person name="Armbruster P."/>
            <person name="Huang X."/>
            <person name="Yang Y."/>
            <person name="Zhang H."/>
            <person name="He W."/>
            <person name="Peng H."/>
            <person name="Liu Y."/>
            <person name="Wu K."/>
            <person name="Chen J."/>
            <person name="Lirakis M."/>
            <person name="Topalis P."/>
            <person name="Van Leeuwen T."/>
            <person name="Hall A.B."/>
            <person name="Jiang X."/>
            <person name="Thorpe C."/>
            <person name="Mueller R.L."/>
            <person name="Sun C."/>
            <person name="Waterhouse R.M."/>
            <person name="Yan G."/>
            <person name="Tu Z.J."/>
            <person name="Fang X."/>
            <person name="James A.A."/>
        </authorList>
    </citation>
    <scope>NUCLEOTIDE SEQUENCE [LARGE SCALE GENOMIC DNA]</scope>
    <source>
        <strain evidence="8">Foshan</strain>
    </source>
</reference>
<evidence type="ECO:0000256" key="2">
    <source>
        <dbReference type="ARBA" id="ARBA00023157"/>
    </source>
</evidence>
<proteinExistence type="predicted"/>
<keyword evidence="2" id="KW-1015">Disulfide bond</keyword>
<reference evidence="7" key="2">
    <citation type="submission" date="2025-05" db="UniProtKB">
        <authorList>
            <consortium name="EnsemblMetazoa"/>
        </authorList>
    </citation>
    <scope>IDENTIFICATION</scope>
    <source>
        <strain evidence="7">Foshan</strain>
    </source>
</reference>
<feature type="compositionally biased region" description="Acidic residues" evidence="4">
    <location>
        <begin position="274"/>
        <end position="292"/>
    </location>
</feature>
<evidence type="ECO:0000313" key="8">
    <source>
        <dbReference type="Proteomes" id="UP000069940"/>
    </source>
</evidence>
<dbReference type="Gene3D" id="2.20.100.10">
    <property type="entry name" value="Thrombospondin type-1 (TSP1) repeat"/>
    <property type="match status" value="1"/>
</dbReference>
<dbReference type="Pfam" id="PF01033">
    <property type="entry name" value="Somatomedin_B"/>
    <property type="match status" value="1"/>
</dbReference>
<evidence type="ECO:0000259" key="6">
    <source>
        <dbReference type="PROSITE" id="PS50958"/>
    </source>
</evidence>
<accession>A0ABM1Z543</accession>
<dbReference type="SMART" id="SM00209">
    <property type="entry name" value="TSP1"/>
    <property type="match status" value="1"/>
</dbReference>
<evidence type="ECO:0000313" key="7">
    <source>
        <dbReference type="EnsemblMetazoa" id="AALFPA23_015176.P22011"/>
    </source>
</evidence>
<keyword evidence="8" id="KW-1185">Reference proteome</keyword>
<dbReference type="InterPro" id="IPR036383">
    <property type="entry name" value="TSP1_rpt_sf"/>
</dbReference>
<dbReference type="Gene3D" id="4.10.410.20">
    <property type="match status" value="1"/>
</dbReference>
<dbReference type="InterPro" id="IPR000884">
    <property type="entry name" value="TSP1_rpt"/>
</dbReference>
<organism evidence="7 8">
    <name type="scientific">Aedes albopictus</name>
    <name type="common">Asian tiger mosquito</name>
    <name type="synonym">Stegomyia albopicta</name>
    <dbReference type="NCBI Taxonomy" id="7160"/>
    <lineage>
        <taxon>Eukaryota</taxon>
        <taxon>Metazoa</taxon>
        <taxon>Ecdysozoa</taxon>
        <taxon>Arthropoda</taxon>
        <taxon>Hexapoda</taxon>
        <taxon>Insecta</taxon>
        <taxon>Pterygota</taxon>
        <taxon>Neoptera</taxon>
        <taxon>Endopterygota</taxon>
        <taxon>Diptera</taxon>
        <taxon>Nematocera</taxon>
        <taxon>Culicoidea</taxon>
        <taxon>Culicidae</taxon>
        <taxon>Culicinae</taxon>
        <taxon>Aedini</taxon>
        <taxon>Aedes</taxon>
        <taxon>Stegomyia</taxon>
    </lineage>
</organism>
<dbReference type="PROSITE" id="PS00524">
    <property type="entry name" value="SMB_1"/>
    <property type="match status" value="1"/>
</dbReference>
<dbReference type="SUPFAM" id="SSF82895">
    <property type="entry name" value="TSP-1 type 1 repeat"/>
    <property type="match status" value="1"/>
</dbReference>
<feature type="chain" id="PRO_5045349859" description="SMB domain-containing protein" evidence="5">
    <location>
        <begin position="25"/>
        <end position="370"/>
    </location>
</feature>
<dbReference type="Proteomes" id="UP000069940">
    <property type="component" value="Unassembled WGS sequence"/>
</dbReference>
<dbReference type="PROSITE" id="PS50958">
    <property type="entry name" value="SMB_2"/>
    <property type="match status" value="1"/>
</dbReference>